<dbReference type="GO" id="GO:0022857">
    <property type="term" value="F:transmembrane transporter activity"/>
    <property type="evidence" value="ECO:0007669"/>
    <property type="project" value="InterPro"/>
</dbReference>
<feature type="transmembrane region" description="Helical" evidence="2">
    <location>
        <begin position="157"/>
        <end position="177"/>
    </location>
</feature>
<dbReference type="Gene3D" id="1.20.1250.20">
    <property type="entry name" value="MFS general substrate transporter like domains"/>
    <property type="match status" value="1"/>
</dbReference>
<dbReference type="AlphaFoldDB" id="A0A644ZW18"/>
<feature type="transmembrane region" description="Helical" evidence="2">
    <location>
        <begin position="315"/>
        <end position="335"/>
    </location>
</feature>
<accession>A0A644ZW18</accession>
<dbReference type="Pfam" id="PF07690">
    <property type="entry name" value="MFS_1"/>
    <property type="match status" value="1"/>
</dbReference>
<keyword evidence="2" id="KW-1133">Transmembrane helix</keyword>
<feature type="transmembrane region" description="Helical" evidence="2">
    <location>
        <begin position="33"/>
        <end position="55"/>
    </location>
</feature>
<feature type="transmembrane region" description="Helical" evidence="2">
    <location>
        <begin position="284"/>
        <end position="303"/>
    </location>
</feature>
<sequence>MLIACCFIQFGGLGVLSNSIGVFFPPICANLGFTTAQISFHITIRGLATVAALPLAGMMLTKYRSRYVLTPAALLLVCSIGSMSFFSELWQWYIASVFYGIAGAFLFLMMSPLILTNWFKSKTGFAVGVAMAFSGLGGIVMNPVGSVLIDQFGWRTAYLIFAGIGALCILPFTAFVLERRPEDIGEQPYSEGNDGLPAADDGKKIPNRRRPSELAGRPVLWVFLAIVMIVAFETVFIYHFPGYALSIGLSTTVGSAMSSASMAGNLIGKFGLGWLNDRLNAKRTFMLGILLTMLGIAIIQAFWRSPIMLTIGSGLYGVCMALTSVSVPMLILGLFNQSVYATVLSLATMMTSAMGGIGTALIGLTYDVSGGYTAAFWLAQALCGICAILLLAAFALKRMEIQKIGRTLH</sequence>
<dbReference type="PANTHER" id="PTHR11360">
    <property type="entry name" value="MONOCARBOXYLATE TRANSPORTER"/>
    <property type="match status" value="1"/>
</dbReference>
<keyword evidence="2" id="KW-0812">Transmembrane</keyword>
<feature type="transmembrane region" description="Helical" evidence="2">
    <location>
        <begin position="67"/>
        <end position="86"/>
    </location>
</feature>
<feature type="transmembrane region" description="Helical" evidence="2">
    <location>
        <begin position="125"/>
        <end position="145"/>
    </location>
</feature>
<evidence type="ECO:0000313" key="4">
    <source>
        <dbReference type="EMBL" id="MPM45179.1"/>
    </source>
</evidence>
<dbReference type="PROSITE" id="PS50850">
    <property type="entry name" value="MFS"/>
    <property type="match status" value="1"/>
</dbReference>
<dbReference type="SUPFAM" id="SSF103473">
    <property type="entry name" value="MFS general substrate transporter"/>
    <property type="match status" value="1"/>
</dbReference>
<feature type="transmembrane region" description="Helical" evidence="2">
    <location>
        <begin position="92"/>
        <end position="113"/>
    </location>
</feature>
<evidence type="ECO:0000256" key="1">
    <source>
        <dbReference type="SAM" id="MobiDB-lite"/>
    </source>
</evidence>
<dbReference type="InterPro" id="IPR050327">
    <property type="entry name" value="Proton-linked_MCT"/>
</dbReference>
<feature type="transmembrane region" description="Helical" evidence="2">
    <location>
        <begin position="243"/>
        <end position="263"/>
    </location>
</feature>
<evidence type="ECO:0000259" key="3">
    <source>
        <dbReference type="PROSITE" id="PS50850"/>
    </source>
</evidence>
<reference evidence="4" key="1">
    <citation type="submission" date="2019-08" db="EMBL/GenBank/DDBJ databases">
        <authorList>
            <person name="Kucharzyk K."/>
            <person name="Murdoch R.W."/>
            <person name="Higgins S."/>
            <person name="Loffler F."/>
        </authorList>
    </citation>
    <scope>NUCLEOTIDE SEQUENCE</scope>
</reference>
<organism evidence="4">
    <name type="scientific">bioreactor metagenome</name>
    <dbReference type="NCBI Taxonomy" id="1076179"/>
    <lineage>
        <taxon>unclassified sequences</taxon>
        <taxon>metagenomes</taxon>
        <taxon>ecological metagenomes</taxon>
    </lineage>
</organism>
<evidence type="ECO:0000256" key="2">
    <source>
        <dbReference type="SAM" id="Phobius"/>
    </source>
</evidence>
<dbReference type="InterPro" id="IPR020846">
    <property type="entry name" value="MFS_dom"/>
</dbReference>
<dbReference type="PANTHER" id="PTHR11360:SF290">
    <property type="entry name" value="MONOCARBOXYLATE MFS PERMEASE"/>
    <property type="match status" value="1"/>
</dbReference>
<proteinExistence type="predicted"/>
<dbReference type="InterPro" id="IPR011701">
    <property type="entry name" value="MFS"/>
</dbReference>
<feature type="transmembrane region" description="Helical" evidence="2">
    <location>
        <begin position="218"/>
        <end position="237"/>
    </location>
</feature>
<comment type="caution">
    <text evidence="4">The sequence shown here is derived from an EMBL/GenBank/DDBJ whole genome shotgun (WGS) entry which is preliminary data.</text>
</comment>
<protein>
    <recommendedName>
        <fullName evidence="3">Major facilitator superfamily (MFS) profile domain-containing protein</fullName>
    </recommendedName>
</protein>
<name>A0A644ZW18_9ZZZZ</name>
<feature type="region of interest" description="Disordered" evidence="1">
    <location>
        <begin position="186"/>
        <end position="209"/>
    </location>
</feature>
<feature type="domain" description="Major facilitator superfamily (MFS) profile" evidence="3">
    <location>
        <begin position="1"/>
        <end position="398"/>
    </location>
</feature>
<dbReference type="EMBL" id="VSSQ01010770">
    <property type="protein sequence ID" value="MPM45179.1"/>
    <property type="molecule type" value="Genomic_DNA"/>
</dbReference>
<feature type="transmembrane region" description="Helical" evidence="2">
    <location>
        <begin position="374"/>
        <end position="396"/>
    </location>
</feature>
<dbReference type="InterPro" id="IPR036259">
    <property type="entry name" value="MFS_trans_sf"/>
</dbReference>
<keyword evidence="2" id="KW-0472">Membrane</keyword>
<gene>
    <name evidence="4" type="ORF">SDC9_91865</name>
</gene>
<feature type="transmembrane region" description="Helical" evidence="2">
    <location>
        <begin position="342"/>
        <end position="362"/>
    </location>
</feature>